<accession>A0A2S4N4C1</accession>
<dbReference type="Proteomes" id="UP000237056">
    <property type="component" value="Unassembled WGS sequence"/>
</dbReference>
<evidence type="ECO:0000256" key="3">
    <source>
        <dbReference type="ARBA" id="ARBA00022475"/>
    </source>
</evidence>
<feature type="transmembrane region" description="Helical" evidence="9">
    <location>
        <begin position="20"/>
        <end position="37"/>
    </location>
</feature>
<keyword evidence="6" id="KW-0406">Ion transport</keyword>
<protein>
    <submittedName>
        <fullName evidence="10">Putative membrane protein</fullName>
    </submittedName>
</protein>
<evidence type="ECO:0000256" key="6">
    <source>
        <dbReference type="ARBA" id="ARBA00023065"/>
    </source>
</evidence>
<dbReference type="OrthoDB" id="445589at2"/>
<keyword evidence="4 9" id="KW-0812">Transmembrane</keyword>
<sequence length="335" mass="38994">MHSGKSYKLSEFLVWTKRTIFWLLILGIVPTILYQVVGLKWLAIPWTVVALLGTATAFIVGFKNTQTYNRTWEARQIWGAILNSSRTWGTMSRDFLNNPTKTEELVYRHFAWLTALRYQMRDSRVWETTTKAHNEDYKAFYSVPEKESPLETELAKYISADELKYILTTKNRAVQLMSLQSKTLKELFANKEIDSYQFVEMEKMVKDFYDNQGKSERIKNFPYPRQFATINTFFIKLFCFLLPFGMLKEFDKLNESIEGIMKGNMVWLVIPFSVLISWVYTSLEQVGESTENPFEGGANDVPISQMSRTIEIDLREMLGETDLPPALQPKNNIIL</sequence>
<evidence type="ECO:0000256" key="1">
    <source>
        <dbReference type="ARBA" id="ARBA00004651"/>
    </source>
</evidence>
<evidence type="ECO:0000256" key="2">
    <source>
        <dbReference type="ARBA" id="ARBA00022448"/>
    </source>
</evidence>
<keyword evidence="7 9" id="KW-0472">Membrane</keyword>
<evidence type="ECO:0000256" key="8">
    <source>
        <dbReference type="ARBA" id="ARBA00034708"/>
    </source>
</evidence>
<keyword evidence="5 9" id="KW-1133">Transmembrane helix</keyword>
<organism evidence="10 11">
    <name type="scientific">Flavobacterium croceum DSM 17960</name>
    <dbReference type="NCBI Taxonomy" id="1121886"/>
    <lineage>
        <taxon>Bacteria</taxon>
        <taxon>Pseudomonadati</taxon>
        <taxon>Bacteroidota</taxon>
        <taxon>Flavobacteriia</taxon>
        <taxon>Flavobacteriales</taxon>
        <taxon>Flavobacteriaceae</taxon>
        <taxon>Flavobacterium</taxon>
    </lineage>
</organism>
<dbReference type="InterPro" id="IPR044669">
    <property type="entry name" value="YneE/VCCN1/2-like"/>
</dbReference>
<feature type="transmembrane region" description="Helical" evidence="9">
    <location>
        <begin position="265"/>
        <end position="283"/>
    </location>
</feature>
<keyword evidence="3" id="KW-1003">Cell membrane</keyword>
<comment type="caution">
    <text evidence="10">The sequence shown here is derived from an EMBL/GenBank/DDBJ whole genome shotgun (WGS) entry which is preliminary data.</text>
</comment>
<dbReference type="EMBL" id="PQNY01000050">
    <property type="protein sequence ID" value="POS00592.1"/>
    <property type="molecule type" value="Genomic_DNA"/>
</dbReference>
<feature type="transmembrane region" description="Helical" evidence="9">
    <location>
        <begin position="43"/>
        <end position="62"/>
    </location>
</feature>
<comment type="similarity">
    <text evidence="8">Belongs to the anion channel-forming bestrophin (TC 1.A.46) family.</text>
</comment>
<dbReference type="RefSeq" id="WP_103727190.1">
    <property type="nucleotide sequence ID" value="NZ_PQNY01000050.1"/>
</dbReference>
<feature type="transmembrane region" description="Helical" evidence="9">
    <location>
        <begin position="227"/>
        <end position="245"/>
    </location>
</feature>
<proteinExistence type="inferred from homology"/>
<dbReference type="AlphaFoldDB" id="A0A2S4N4C1"/>
<evidence type="ECO:0000256" key="7">
    <source>
        <dbReference type="ARBA" id="ARBA00023136"/>
    </source>
</evidence>
<dbReference type="GO" id="GO:0005254">
    <property type="term" value="F:chloride channel activity"/>
    <property type="evidence" value="ECO:0007669"/>
    <property type="project" value="InterPro"/>
</dbReference>
<reference evidence="10 11" key="1">
    <citation type="submission" date="2018-01" db="EMBL/GenBank/DDBJ databases">
        <title>Genomic Encyclopedia of Type Strains, Phase I: the one thousand microbial genomes (KMG-I) project.</title>
        <authorList>
            <person name="Goeker M."/>
        </authorList>
    </citation>
    <scope>NUCLEOTIDE SEQUENCE [LARGE SCALE GENOMIC DNA]</scope>
    <source>
        <strain evidence="10 11">DSM 17960</strain>
    </source>
</reference>
<dbReference type="PANTHER" id="PTHR33281">
    <property type="entry name" value="UPF0187 PROTEIN YNEE"/>
    <property type="match status" value="1"/>
</dbReference>
<evidence type="ECO:0000313" key="10">
    <source>
        <dbReference type="EMBL" id="POS00592.1"/>
    </source>
</evidence>
<evidence type="ECO:0000256" key="4">
    <source>
        <dbReference type="ARBA" id="ARBA00022692"/>
    </source>
</evidence>
<gene>
    <name evidence="10" type="ORF">Q361_1504</name>
</gene>
<comment type="subcellular location">
    <subcellularLocation>
        <location evidence="1">Cell membrane</location>
        <topology evidence="1">Multi-pass membrane protein</topology>
    </subcellularLocation>
</comment>
<dbReference type="GO" id="GO:0005886">
    <property type="term" value="C:plasma membrane"/>
    <property type="evidence" value="ECO:0007669"/>
    <property type="project" value="UniProtKB-SubCell"/>
</dbReference>
<dbReference type="Pfam" id="PF25539">
    <property type="entry name" value="Bestrophin_2"/>
    <property type="match status" value="1"/>
</dbReference>
<evidence type="ECO:0000256" key="5">
    <source>
        <dbReference type="ARBA" id="ARBA00022989"/>
    </source>
</evidence>
<evidence type="ECO:0000256" key="9">
    <source>
        <dbReference type="SAM" id="Phobius"/>
    </source>
</evidence>
<keyword evidence="11" id="KW-1185">Reference proteome</keyword>
<keyword evidence="2" id="KW-0813">Transport</keyword>
<evidence type="ECO:0000313" key="11">
    <source>
        <dbReference type="Proteomes" id="UP000237056"/>
    </source>
</evidence>
<dbReference type="PANTHER" id="PTHR33281:SF19">
    <property type="entry name" value="VOLTAGE-DEPENDENT ANION CHANNEL-FORMING PROTEIN YNEE"/>
    <property type="match status" value="1"/>
</dbReference>
<name>A0A2S4N4C1_9FLAO</name>